<feature type="binding site" evidence="12">
    <location>
        <position position="495"/>
    </location>
    <ligand>
        <name>ATP</name>
        <dbReference type="ChEBI" id="CHEBI:30616"/>
    </ligand>
</feature>
<feature type="domain" description="SecA family profile" evidence="15">
    <location>
        <begin position="1"/>
        <end position="572"/>
    </location>
</feature>
<dbReference type="NCBIfam" id="NF006630">
    <property type="entry name" value="PRK09200.1"/>
    <property type="match status" value="1"/>
</dbReference>
<accession>A0A380G3A1</accession>
<comment type="subunit">
    <text evidence="12">Monomer and homodimer. Part of the essential Sec protein translocation apparatus which comprises SecA, SecYEG and auxiliary proteins SecDF. Other proteins may also be involved.</text>
</comment>
<evidence type="ECO:0000256" key="7">
    <source>
        <dbReference type="ARBA" id="ARBA00022840"/>
    </source>
</evidence>
<dbReference type="GO" id="GO:0005829">
    <property type="term" value="C:cytosol"/>
    <property type="evidence" value="ECO:0007669"/>
    <property type="project" value="TreeGrafter"/>
</dbReference>
<keyword evidence="9 12" id="KW-1278">Translocase</keyword>
<dbReference type="InterPro" id="IPR022490">
    <property type="entry name" value="SecA2"/>
</dbReference>
<dbReference type="Pfam" id="PF21090">
    <property type="entry name" value="P-loop_SecA"/>
    <property type="match status" value="1"/>
</dbReference>
<dbReference type="AlphaFoldDB" id="A0A380G3A1"/>
<dbReference type="InterPro" id="IPR014001">
    <property type="entry name" value="Helicase_ATP-bd"/>
</dbReference>
<feature type="binding site" evidence="12">
    <location>
        <position position="83"/>
    </location>
    <ligand>
        <name>ATP</name>
        <dbReference type="ChEBI" id="CHEBI:30616"/>
    </ligand>
</feature>
<dbReference type="PROSITE" id="PS51192">
    <property type="entry name" value="HELICASE_ATP_BIND_1"/>
    <property type="match status" value="1"/>
</dbReference>
<dbReference type="InterPro" id="IPR001650">
    <property type="entry name" value="Helicase_C-like"/>
</dbReference>
<dbReference type="PANTHER" id="PTHR30612:SF0">
    <property type="entry name" value="CHLOROPLAST PROTEIN-TRANSPORTING ATPASE"/>
    <property type="match status" value="1"/>
</dbReference>
<dbReference type="InterPro" id="IPR011116">
    <property type="entry name" value="SecA_Wing/Scaffold"/>
</dbReference>
<keyword evidence="17" id="KW-1185">Reference proteome</keyword>
<keyword evidence="6 12" id="KW-0547">Nucleotide-binding</keyword>
<keyword evidence="3 12" id="KW-0813">Transport</keyword>
<evidence type="ECO:0000256" key="2">
    <source>
        <dbReference type="ARBA" id="ARBA00007650"/>
    </source>
</evidence>
<evidence type="ECO:0000256" key="11">
    <source>
        <dbReference type="ARBA" id="ARBA00023136"/>
    </source>
</evidence>
<dbReference type="STRING" id="1141106.GCA_000308095_02484"/>
<dbReference type="InterPro" id="IPR027417">
    <property type="entry name" value="P-loop_NTPase"/>
</dbReference>
<sequence length="794" mass="91876">MSNRMHQTINELRLKRLRRILRRINQYQSEFEQLPDEALQQKTAKFRQLLAEGQTLDDLLPEAYAVIREASRRVLGMFPKDVQVLGAIVLHEGNIAEMQTGEGKTLTATMPLYLNGLSGKGAYLITTNDYLAKRDYLEMKPLFEWLGLTIGLGFVDQPNYEYKPGEKQKIYNHDIIYTTGGRLGFDYLIDNLADSREGKFLPKLNYGIIDEVDSIILDSAQTPLVISGIPRVQSNLFGVVNTFVETLVEHQHFKMKQTKKEIWLTERGIEAANHYFGVDNIYDEPYFDLVRNINLCLRAQYLFENNTDYFVYKGEVILIDRITGRMMPGTKLQSGLHQAIEAKEGVKLSTDTSVMATITFQNLFKQFREFSGMSATSHLGEKEFLDLYTKIVVQIPTDKPVQRIDYPDRVFRSIEDKNFAIIERVKELYAEQRPVLVITRTAEVAEYFSTTLFELDIPNNLLIAQNVAKEAQMIAEAGQLSAVTVATSMAGRGTDIKLAEGVKELGGLAVIVSEHMENSRVDRQLRGRSGRQGDPGTSQIYISLDDYLVKRWGKVKSMDEKRLREIDSETLQKSLIFQNRVKKIVQRAQRLSEEQGIQAREQANEYEKSISIQREIIYKERNRVLNFENLDDVHLTRLAREVFEEAYDFNNFTAPEWVNYIYKNLSFQFKGDLDALDLRNRDAVLDYLMDIFQQQLEYQKENLDDYYYTNFVQKAILKSIDSNWIKQVDHLQRVKSSVNTRQNGKRAPIFEYHRVALESFEKMKDTIKRDTVKYLCQSITSFQKGERLIVHFPN</sequence>
<dbReference type="OrthoDB" id="9762243at2"/>
<evidence type="ECO:0000256" key="6">
    <source>
        <dbReference type="ARBA" id="ARBA00022741"/>
    </source>
</evidence>
<dbReference type="Gene3D" id="3.90.1440.10">
    <property type="entry name" value="SecA, preprotein cross-linking domain"/>
    <property type="match status" value="1"/>
</dbReference>
<dbReference type="PANTHER" id="PTHR30612">
    <property type="entry name" value="SECA INNER MEMBRANE COMPONENT OF SEC PROTEIN SECRETION SYSTEM"/>
    <property type="match status" value="1"/>
</dbReference>
<evidence type="ECO:0000256" key="12">
    <source>
        <dbReference type="HAMAP-Rule" id="MF_01382"/>
    </source>
</evidence>
<dbReference type="GO" id="GO:0005886">
    <property type="term" value="C:plasma membrane"/>
    <property type="evidence" value="ECO:0007669"/>
    <property type="project" value="UniProtKB-SubCell"/>
</dbReference>
<dbReference type="GO" id="GO:0043952">
    <property type="term" value="P:protein transport by the Sec complex"/>
    <property type="evidence" value="ECO:0007669"/>
    <property type="project" value="TreeGrafter"/>
</dbReference>
<evidence type="ECO:0000313" key="16">
    <source>
        <dbReference type="EMBL" id="SUM45634.1"/>
    </source>
</evidence>
<dbReference type="PROSITE" id="PS51196">
    <property type="entry name" value="SECA_MOTOR_DEAD"/>
    <property type="match status" value="1"/>
</dbReference>
<keyword evidence="11 12" id="KW-0472">Membrane</keyword>
<feature type="binding site" evidence="12">
    <location>
        <begin position="101"/>
        <end position="105"/>
    </location>
    <ligand>
        <name>ATP</name>
        <dbReference type="ChEBI" id="CHEBI:30616"/>
    </ligand>
</feature>
<keyword evidence="7 12" id="KW-0067">ATP-binding</keyword>
<evidence type="ECO:0000256" key="9">
    <source>
        <dbReference type="ARBA" id="ARBA00022967"/>
    </source>
</evidence>
<keyword evidence="10 12" id="KW-0811">Translocation</keyword>
<evidence type="ECO:0000256" key="4">
    <source>
        <dbReference type="ARBA" id="ARBA00022475"/>
    </source>
</evidence>
<feature type="domain" description="Helicase ATP-binding" evidence="13">
    <location>
        <begin position="85"/>
        <end position="248"/>
    </location>
</feature>
<dbReference type="GO" id="GO:0005524">
    <property type="term" value="F:ATP binding"/>
    <property type="evidence" value="ECO:0007669"/>
    <property type="project" value="UniProtKB-UniRule"/>
</dbReference>
<dbReference type="PROSITE" id="PS51194">
    <property type="entry name" value="HELICASE_CTER"/>
    <property type="match status" value="1"/>
</dbReference>
<protein>
    <recommendedName>
        <fullName evidence="12">Protein translocase subunit SecA</fullName>
        <ecNumber evidence="12">7.4.2.8</ecNumber>
    </recommendedName>
</protein>
<dbReference type="InterPro" id="IPR011115">
    <property type="entry name" value="SecA_DEAD"/>
</dbReference>
<evidence type="ECO:0000256" key="3">
    <source>
        <dbReference type="ARBA" id="ARBA00022448"/>
    </source>
</evidence>
<dbReference type="NCBIfam" id="TIGR03714">
    <property type="entry name" value="secA2"/>
    <property type="match status" value="1"/>
</dbReference>
<dbReference type="Pfam" id="PF07517">
    <property type="entry name" value="SecA_DEAD"/>
    <property type="match status" value="1"/>
</dbReference>
<dbReference type="HAMAP" id="MF_01382">
    <property type="entry name" value="SecA"/>
    <property type="match status" value="1"/>
</dbReference>
<dbReference type="SMART" id="SM00957">
    <property type="entry name" value="SecA_DEAD"/>
    <property type="match status" value="1"/>
</dbReference>
<dbReference type="SUPFAM" id="SSF81767">
    <property type="entry name" value="Pre-protein crosslinking domain of SecA"/>
    <property type="match status" value="1"/>
</dbReference>
<proteinExistence type="inferred from homology"/>
<evidence type="ECO:0000256" key="1">
    <source>
        <dbReference type="ARBA" id="ARBA00004170"/>
    </source>
</evidence>
<keyword evidence="5 12" id="KW-0963">Cytoplasm</keyword>
<dbReference type="InterPro" id="IPR036670">
    <property type="entry name" value="SecA_X-link_sf"/>
</dbReference>
<organism evidence="16 17">
    <name type="scientific">Staphylococcus intermedius NCTC 11048</name>
    <dbReference type="NCBI Taxonomy" id="1141106"/>
    <lineage>
        <taxon>Bacteria</taxon>
        <taxon>Bacillati</taxon>
        <taxon>Bacillota</taxon>
        <taxon>Bacilli</taxon>
        <taxon>Bacillales</taxon>
        <taxon>Staphylococcaceae</taxon>
        <taxon>Staphylococcus</taxon>
        <taxon>Staphylococcus intermedius group</taxon>
    </lineage>
</organism>
<dbReference type="Gene3D" id="1.10.3060.10">
    <property type="entry name" value="Helical scaffold and wing domains of SecA"/>
    <property type="match status" value="1"/>
</dbReference>
<dbReference type="Pfam" id="PF01043">
    <property type="entry name" value="SecA_PP_bind"/>
    <property type="match status" value="1"/>
</dbReference>
<reference evidence="16 17" key="1">
    <citation type="submission" date="2018-06" db="EMBL/GenBank/DDBJ databases">
        <authorList>
            <consortium name="Pathogen Informatics"/>
            <person name="Doyle S."/>
        </authorList>
    </citation>
    <scope>NUCLEOTIDE SEQUENCE [LARGE SCALE GENOMIC DNA]</scope>
    <source>
        <strain evidence="17">NCTC 11048</strain>
    </source>
</reference>
<gene>
    <name evidence="16" type="primary">secA2</name>
    <name evidence="12" type="synonym">secA</name>
    <name evidence="16" type="ORF">NCTC11048_00621</name>
</gene>
<dbReference type="InterPro" id="IPR011130">
    <property type="entry name" value="SecA_preprotein_X-link_dom"/>
</dbReference>
<dbReference type="PRINTS" id="PR00906">
    <property type="entry name" value="SECA"/>
</dbReference>
<dbReference type="InterPro" id="IPR000185">
    <property type="entry name" value="SecA"/>
</dbReference>
<comment type="subcellular location">
    <subcellularLocation>
        <location evidence="12">Cell membrane</location>
        <topology evidence="12">Peripheral membrane protein</topology>
        <orientation evidence="12">Cytoplasmic side</orientation>
    </subcellularLocation>
    <subcellularLocation>
        <location evidence="12">Cytoplasm</location>
    </subcellularLocation>
    <subcellularLocation>
        <location evidence="1">Membrane</location>
        <topology evidence="1">Peripheral membrane protein</topology>
    </subcellularLocation>
    <text evidence="12">Distribution is 50-50.</text>
</comment>
<keyword evidence="4 12" id="KW-1003">Cell membrane</keyword>
<dbReference type="EC" id="7.4.2.8" evidence="12"/>
<dbReference type="GO" id="GO:0065002">
    <property type="term" value="P:intracellular protein transmembrane transport"/>
    <property type="evidence" value="ECO:0007669"/>
    <property type="project" value="UniProtKB-UniRule"/>
</dbReference>
<dbReference type="GO" id="GO:0006605">
    <property type="term" value="P:protein targeting"/>
    <property type="evidence" value="ECO:0007669"/>
    <property type="project" value="UniProtKB-UniRule"/>
</dbReference>
<feature type="domain" description="Helicase C-terminal" evidence="14">
    <location>
        <begin position="424"/>
        <end position="592"/>
    </location>
</feature>
<dbReference type="SUPFAM" id="SSF52540">
    <property type="entry name" value="P-loop containing nucleoside triphosphate hydrolases"/>
    <property type="match status" value="2"/>
</dbReference>
<evidence type="ECO:0000313" key="17">
    <source>
        <dbReference type="Proteomes" id="UP000255549"/>
    </source>
</evidence>
<evidence type="ECO:0000256" key="8">
    <source>
        <dbReference type="ARBA" id="ARBA00022927"/>
    </source>
</evidence>
<evidence type="ECO:0000259" key="15">
    <source>
        <dbReference type="PROSITE" id="PS51196"/>
    </source>
</evidence>
<dbReference type="InterPro" id="IPR044722">
    <property type="entry name" value="SecA_SF2_C"/>
</dbReference>
<dbReference type="Proteomes" id="UP000255549">
    <property type="component" value="Unassembled WGS sequence"/>
</dbReference>
<dbReference type="InterPro" id="IPR036266">
    <property type="entry name" value="SecA_Wing/Scaffold_sf"/>
</dbReference>
<dbReference type="CDD" id="cd17928">
    <property type="entry name" value="DEXDc_SecA"/>
    <property type="match status" value="1"/>
</dbReference>
<name>A0A380G3A1_STAIN</name>
<dbReference type="RefSeq" id="WP_019167356.1">
    <property type="nucleotide sequence ID" value="NZ_CAIB01000025.1"/>
</dbReference>
<dbReference type="GO" id="GO:0008564">
    <property type="term" value="F:protein-exporting ATPase activity"/>
    <property type="evidence" value="ECO:0007669"/>
    <property type="project" value="UniProtKB-EC"/>
</dbReference>
<dbReference type="GO" id="GO:0017038">
    <property type="term" value="P:protein import"/>
    <property type="evidence" value="ECO:0007669"/>
    <property type="project" value="InterPro"/>
</dbReference>
<comment type="catalytic activity">
    <reaction evidence="12">
        <text>ATP + H2O + cellular proteinSide 1 = ADP + phosphate + cellular proteinSide 2.</text>
        <dbReference type="EC" id="7.4.2.8"/>
    </reaction>
</comment>
<dbReference type="CDD" id="cd18803">
    <property type="entry name" value="SF2_C_secA"/>
    <property type="match status" value="1"/>
</dbReference>
<evidence type="ECO:0000259" key="13">
    <source>
        <dbReference type="PROSITE" id="PS51192"/>
    </source>
</evidence>
<evidence type="ECO:0000256" key="5">
    <source>
        <dbReference type="ARBA" id="ARBA00022490"/>
    </source>
</evidence>
<dbReference type="InterPro" id="IPR014018">
    <property type="entry name" value="SecA_motor_DEAD"/>
</dbReference>
<dbReference type="SMART" id="SM00958">
    <property type="entry name" value="SecA_PP_bind"/>
    <property type="match status" value="1"/>
</dbReference>
<dbReference type="SUPFAM" id="SSF81886">
    <property type="entry name" value="Helical scaffold and wing domains of SecA"/>
    <property type="match status" value="1"/>
</dbReference>
<comment type="function">
    <text evidence="12">Part of the Sec protein translocase complex. Interacts with the SecYEG preprotein conducting channel. Has a central role in coupling the hydrolysis of ATP to the transfer of proteins into and across the cell membrane, serving as an ATP-driven molecular motor driving the stepwise translocation of polypeptide chains across the membrane.</text>
</comment>
<dbReference type="Pfam" id="PF07516">
    <property type="entry name" value="SecA_SW"/>
    <property type="match status" value="1"/>
</dbReference>
<evidence type="ECO:0000259" key="14">
    <source>
        <dbReference type="PROSITE" id="PS51194"/>
    </source>
</evidence>
<dbReference type="FunFam" id="3.40.50.300:FF:000429">
    <property type="entry name" value="Preprotein translocase subunit SecA"/>
    <property type="match status" value="1"/>
</dbReference>
<keyword evidence="8 12" id="KW-0653">Protein transport</keyword>
<evidence type="ECO:0000256" key="10">
    <source>
        <dbReference type="ARBA" id="ARBA00023010"/>
    </source>
</evidence>
<dbReference type="Gene3D" id="3.40.50.300">
    <property type="entry name" value="P-loop containing nucleotide triphosphate hydrolases"/>
    <property type="match status" value="2"/>
</dbReference>
<dbReference type="EMBL" id="UHDP01000003">
    <property type="protein sequence ID" value="SUM45634.1"/>
    <property type="molecule type" value="Genomic_DNA"/>
</dbReference>
<comment type="similarity">
    <text evidence="2 12">Belongs to the SecA family.</text>
</comment>
<dbReference type="GO" id="GO:0031522">
    <property type="term" value="C:cell envelope Sec protein transport complex"/>
    <property type="evidence" value="ECO:0007669"/>
    <property type="project" value="TreeGrafter"/>
</dbReference>